<gene>
    <name evidence="1" type="ORF">PGTG_06802</name>
</gene>
<dbReference type="Proteomes" id="UP000008783">
    <property type="component" value="Unassembled WGS sequence"/>
</dbReference>
<dbReference type="KEGG" id="pgr:PGTG_06802"/>
<reference key="1">
    <citation type="submission" date="2007-01" db="EMBL/GenBank/DDBJ databases">
        <title>The Genome Sequence of Puccinia graminis f. sp. tritici Strain CRL 75-36-700-3.</title>
        <authorList>
            <consortium name="The Broad Institute Genome Sequencing Platform"/>
            <person name="Birren B."/>
            <person name="Lander E."/>
            <person name="Galagan J."/>
            <person name="Nusbaum C."/>
            <person name="Devon K."/>
            <person name="Cuomo C."/>
            <person name="Jaffe D."/>
            <person name="Butler J."/>
            <person name="Alvarez P."/>
            <person name="Gnerre S."/>
            <person name="Grabherr M."/>
            <person name="Mauceli E."/>
            <person name="Brockman W."/>
            <person name="Young S."/>
            <person name="LaButti K."/>
            <person name="Sykes S."/>
            <person name="DeCaprio D."/>
            <person name="Crawford M."/>
            <person name="Koehrsen M."/>
            <person name="Engels R."/>
            <person name="Montgomery P."/>
            <person name="Pearson M."/>
            <person name="Howarth C."/>
            <person name="Larson L."/>
            <person name="White J."/>
            <person name="Zeng Q."/>
            <person name="Kodira C."/>
            <person name="Yandava C."/>
            <person name="Alvarado L."/>
            <person name="O'Leary S."/>
            <person name="Szabo L."/>
            <person name="Dean R."/>
            <person name="Schein J."/>
        </authorList>
    </citation>
    <scope>NUCLEOTIDE SEQUENCE</scope>
    <source>
        <strain>CRL 75-36-700-3</strain>
    </source>
</reference>
<keyword evidence="2" id="KW-1185">Reference proteome</keyword>
<sequence>MELSGIEKEVFSPPIFQFFSKIPCSYDNDDEDEDELAEITLTQEEEELYRPLYDRLVNHEKVKMVVCEGPISQNKTSTALKQAESNLQRLNSEIFTVSKFYNSTYYLLISSRVPGAHSFCHEYSNDAGWLAITASRWTLKAQFEAYSQARELQEVLEKSVGVSIVKKKKKPSDELKEKLREALNTTLASARGLPVKSKECVFPKTKDPAAGLKKLDSRLEIVRSEQSTLSLELLKLGFEGLKLEQKRLWLADIQSGAFKVQLVE</sequence>
<accession>E3KAR2</accession>
<dbReference type="VEuPathDB" id="FungiDB:PGTG_06802"/>
<proteinExistence type="predicted"/>
<reference evidence="2" key="2">
    <citation type="journal article" date="2011" name="Proc. Natl. Acad. Sci. U.S.A.">
        <title>Obligate biotrophy features unraveled by the genomic analysis of rust fungi.</title>
        <authorList>
            <person name="Duplessis S."/>
            <person name="Cuomo C.A."/>
            <person name="Lin Y.-C."/>
            <person name="Aerts A."/>
            <person name="Tisserant E."/>
            <person name="Veneault-Fourrey C."/>
            <person name="Joly D.L."/>
            <person name="Hacquard S."/>
            <person name="Amselem J."/>
            <person name="Cantarel B.L."/>
            <person name="Chiu R."/>
            <person name="Coutinho P.M."/>
            <person name="Feau N."/>
            <person name="Field M."/>
            <person name="Frey P."/>
            <person name="Gelhaye E."/>
            <person name="Goldberg J."/>
            <person name="Grabherr M.G."/>
            <person name="Kodira C.D."/>
            <person name="Kohler A."/>
            <person name="Kuees U."/>
            <person name="Lindquist E.A."/>
            <person name="Lucas S.M."/>
            <person name="Mago R."/>
            <person name="Mauceli E."/>
            <person name="Morin E."/>
            <person name="Murat C."/>
            <person name="Pangilinan J.L."/>
            <person name="Park R."/>
            <person name="Pearson M."/>
            <person name="Quesneville H."/>
            <person name="Rouhier N."/>
            <person name="Sakthikumar S."/>
            <person name="Salamov A.A."/>
            <person name="Schmutz J."/>
            <person name="Selles B."/>
            <person name="Shapiro H."/>
            <person name="Tanguay P."/>
            <person name="Tuskan G.A."/>
            <person name="Henrissat B."/>
            <person name="Van de Peer Y."/>
            <person name="Rouze P."/>
            <person name="Ellis J.G."/>
            <person name="Dodds P.N."/>
            <person name="Schein J.E."/>
            <person name="Zhong S."/>
            <person name="Hamelin R.C."/>
            <person name="Grigoriev I.V."/>
            <person name="Szabo L.J."/>
            <person name="Martin F."/>
        </authorList>
    </citation>
    <scope>NUCLEOTIDE SEQUENCE [LARGE SCALE GENOMIC DNA]</scope>
    <source>
        <strain evidence="2">CRL 75-36-700-3 / race SCCL</strain>
    </source>
</reference>
<dbReference type="GeneID" id="10536594"/>
<dbReference type="OrthoDB" id="2506374at2759"/>
<evidence type="ECO:0000313" key="1">
    <source>
        <dbReference type="EMBL" id="EFP81181.1"/>
    </source>
</evidence>
<dbReference type="GO" id="GO:0005509">
    <property type="term" value="F:calcium ion binding"/>
    <property type="evidence" value="ECO:0000318"/>
    <property type="project" value="GO_Central"/>
</dbReference>
<organism evidence="1 2">
    <name type="scientific">Puccinia graminis f. sp. tritici (strain CRL 75-36-700-3 / race SCCL)</name>
    <name type="common">Black stem rust fungus</name>
    <dbReference type="NCBI Taxonomy" id="418459"/>
    <lineage>
        <taxon>Eukaryota</taxon>
        <taxon>Fungi</taxon>
        <taxon>Dikarya</taxon>
        <taxon>Basidiomycota</taxon>
        <taxon>Pucciniomycotina</taxon>
        <taxon>Pucciniomycetes</taxon>
        <taxon>Pucciniales</taxon>
        <taxon>Pucciniaceae</taxon>
        <taxon>Puccinia</taxon>
    </lineage>
</organism>
<dbReference type="RefSeq" id="XP_003325600.1">
    <property type="nucleotide sequence ID" value="XM_003325552.1"/>
</dbReference>
<dbReference type="InParanoid" id="E3KAR2"/>
<dbReference type="EMBL" id="DS178278">
    <property type="protein sequence ID" value="EFP81181.1"/>
    <property type="molecule type" value="Genomic_DNA"/>
</dbReference>
<name>E3KAR2_PUCGT</name>
<dbReference type="HOGENOM" id="CLU_025212_0_0_1"/>
<dbReference type="AlphaFoldDB" id="E3KAR2"/>
<evidence type="ECO:0000313" key="2">
    <source>
        <dbReference type="Proteomes" id="UP000008783"/>
    </source>
</evidence>
<dbReference type="GO" id="GO:0051279">
    <property type="term" value="P:regulation of release of sequestered calcium ion into cytosol"/>
    <property type="evidence" value="ECO:0000318"/>
    <property type="project" value="GO_Central"/>
</dbReference>
<protein>
    <submittedName>
        <fullName evidence="1">Uncharacterized protein</fullName>
    </submittedName>
</protein>
<dbReference type="GO" id="GO:0033018">
    <property type="term" value="C:sarcoplasmic reticulum lumen"/>
    <property type="evidence" value="ECO:0000318"/>
    <property type="project" value="GO_Central"/>
</dbReference>